<reference evidence="2" key="1">
    <citation type="submission" date="2021-01" db="EMBL/GenBank/DDBJ databases">
        <authorList>
            <person name="Lovell J.T."/>
            <person name="Bentley N."/>
            <person name="Bhattarai G."/>
            <person name="Jenkins J.W."/>
            <person name="Sreedasyam A."/>
            <person name="Alarcon Y."/>
            <person name="Bock C."/>
            <person name="Boston L."/>
            <person name="Carlson J."/>
            <person name="Cervantes K."/>
            <person name="Clermont K."/>
            <person name="Krom N."/>
            <person name="Kubenka K."/>
            <person name="Mamidi S."/>
            <person name="Mattison C."/>
            <person name="Monteros M."/>
            <person name="Pisani C."/>
            <person name="Plott C."/>
            <person name="Rajasekar S."/>
            <person name="Rhein H.S."/>
            <person name="Rohla C."/>
            <person name="Song M."/>
            <person name="Hilaire R.S."/>
            <person name="Shu S."/>
            <person name="Wells L."/>
            <person name="Wang X."/>
            <person name="Webber J."/>
            <person name="Heerema R.J."/>
            <person name="Klein P."/>
            <person name="Conner P."/>
            <person name="Grauke L."/>
            <person name="Grimwood J."/>
            <person name="Schmutz J."/>
            <person name="Randall J.J."/>
        </authorList>
    </citation>
    <scope>NUCLEOTIDE SEQUENCE</scope>
    <source>
        <tissue evidence="2">Leaf</tissue>
    </source>
</reference>
<keyword evidence="1" id="KW-1133">Transmembrane helix</keyword>
<gene>
    <name evidence="2" type="ORF">I3842_10G160700</name>
</gene>
<keyword evidence="1" id="KW-0472">Membrane</keyword>
<accession>A0A922DZS0</accession>
<feature type="transmembrane region" description="Helical" evidence="1">
    <location>
        <begin position="97"/>
        <end position="118"/>
    </location>
</feature>
<organism evidence="2 3">
    <name type="scientific">Carya illinoinensis</name>
    <name type="common">Pecan</name>
    <dbReference type="NCBI Taxonomy" id="32201"/>
    <lineage>
        <taxon>Eukaryota</taxon>
        <taxon>Viridiplantae</taxon>
        <taxon>Streptophyta</taxon>
        <taxon>Embryophyta</taxon>
        <taxon>Tracheophyta</taxon>
        <taxon>Spermatophyta</taxon>
        <taxon>Magnoliopsida</taxon>
        <taxon>eudicotyledons</taxon>
        <taxon>Gunneridae</taxon>
        <taxon>Pentapetalae</taxon>
        <taxon>rosids</taxon>
        <taxon>fabids</taxon>
        <taxon>Fagales</taxon>
        <taxon>Juglandaceae</taxon>
        <taxon>Carya</taxon>
    </lineage>
</organism>
<proteinExistence type="predicted"/>
<keyword evidence="1" id="KW-0812">Transmembrane</keyword>
<comment type="caution">
    <text evidence="2">The sequence shown here is derived from an EMBL/GenBank/DDBJ whole genome shotgun (WGS) entry which is preliminary data.</text>
</comment>
<evidence type="ECO:0000256" key="1">
    <source>
        <dbReference type="SAM" id="Phobius"/>
    </source>
</evidence>
<dbReference type="OrthoDB" id="1727818at2759"/>
<name>A0A922DZS0_CARIL</name>
<dbReference type="AlphaFoldDB" id="A0A922DZS0"/>
<evidence type="ECO:0000313" key="2">
    <source>
        <dbReference type="EMBL" id="KAG6693266.1"/>
    </source>
</evidence>
<evidence type="ECO:0008006" key="4">
    <source>
        <dbReference type="Google" id="ProtNLM"/>
    </source>
</evidence>
<dbReference type="EMBL" id="CM031834">
    <property type="protein sequence ID" value="KAG6693266.1"/>
    <property type="molecule type" value="Genomic_DNA"/>
</dbReference>
<sequence>MMVVEWCFMCKKAGESVDHLLFHCDAAKGLWEGVIRRIGLTWVMPKSVTELLACWPSIHSCSQVAAAWKMIPLCILCIWLEMNERCFNNREHSVDDLWNFLFLFLFFPCFLGFQPLFLMVGQSMSFCFHCFGT</sequence>
<evidence type="ECO:0000313" key="3">
    <source>
        <dbReference type="Proteomes" id="UP000811246"/>
    </source>
</evidence>
<dbReference type="Proteomes" id="UP000811246">
    <property type="component" value="Chromosome 10"/>
</dbReference>
<protein>
    <recommendedName>
        <fullName evidence="4">Reverse transcriptase zinc-binding domain-containing protein</fullName>
    </recommendedName>
</protein>